<name>A0A6C0TYS3_9GAMM</name>
<dbReference type="InterPro" id="IPR009081">
    <property type="entry name" value="PP-bd_ACP"/>
</dbReference>
<dbReference type="Proteomes" id="UP000477680">
    <property type="component" value="Chromosome"/>
</dbReference>
<dbReference type="KEGG" id="kim:G3T16_04105"/>
<dbReference type="PROSITE" id="PS50075">
    <property type="entry name" value="CARRIER"/>
    <property type="match status" value="1"/>
</dbReference>
<dbReference type="InterPro" id="IPR036736">
    <property type="entry name" value="ACP-like_sf"/>
</dbReference>
<dbReference type="RefSeq" id="WP_163493943.1">
    <property type="nucleotide sequence ID" value="NZ_CP048711.1"/>
</dbReference>
<keyword evidence="3" id="KW-1185">Reference proteome</keyword>
<reference evidence="2 3" key="1">
    <citation type="submission" date="2020-02" db="EMBL/GenBank/DDBJ databases">
        <title>Genome sequencing for Kineobactrum sp. M2.</title>
        <authorList>
            <person name="Park S.-J."/>
        </authorList>
    </citation>
    <scope>NUCLEOTIDE SEQUENCE [LARGE SCALE GENOMIC DNA]</scope>
    <source>
        <strain evidence="2 3">M2</strain>
    </source>
</reference>
<evidence type="ECO:0000313" key="3">
    <source>
        <dbReference type="Proteomes" id="UP000477680"/>
    </source>
</evidence>
<sequence>MQALELTQSLVRSCLNLSETEPLSADTYLMGGFPEFDSLTITTLITRIEEAIGCEIDDDEISGETFETVGTLAEFVSQKMEQG</sequence>
<proteinExistence type="predicted"/>
<dbReference type="AlphaFoldDB" id="A0A6C0TYS3"/>
<protein>
    <submittedName>
        <fullName evidence="2">Acyl carrier protein</fullName>
    </submittedName>
</protein>
<evidence type="ECO:0000313" key="2">
    <source>
        <dbReference type="EMBL" id="QIB64693.1"/>
    </source>
</evidence>
<evidence type="ECO:0000259" key="1">
    <source>
        <dbReference type="PROSITE" id="PS50075"/>
    </source>
</evidence>
<dbReference type="Pfam" id="PF00550">
    <property type="entry name" value="PP-binding"/>
    <property type="match status" value="1"/>
</dbReference>
<gene>
    <name evidence="2" type="ORF">G3T16_04105</name>
</gene>
<dbReference type="EMBL" id="CP048711">
    <property type="protein sequence ID" value="QIB64693.1"/>
    <property type="molecule type" value="Genomic_DNA"/>
</dbReference>
<organism evidence="2 3">
    <name type="scientific">Kineobactrum salinum</name>
    <dbReference type="NCBI Taxonomy" id="2708301"/>
    <lineage>
        <taxon>Bacteria</taxon>
        <taxon>Pseudomonadati</taxon>
        <taxon>Pseudomonadota</taxon>
        <taxon>Gammaproteobacteria</taxon>
        <taxon>Cellvibrionales</taxon>
        <taxon>Halieaceae</taxon>
        <taxon>Kineobactrum</taxon>
    </lineage>
</organism>
<dbReference type="Gene3D" id="1.10.1200.10">
    <property type="entry name" value="ACP-like"/>
    <property type="match status" value="1"/>
</dbReference>
<accession>A0A6C0TYS3</accession>
<feature type="domain" description="Carrier" evidence="1">
    <location>
        <begin position="1"/>
        <end position="80"/>
    </location>
</feature>
<dbReference type="SUPFAM" id="SSF47336">
    <property type="entry name" value="ACP-like"/>
    <property type="match status" value="1"/>
</dbReference>